<feature type="compositionally biased region" description="Polar residues" evidence="7">
    <location>
        <begin position="27"/>
        <end position="39"/>
    </location>
</feature>
<keyword evidence="4" id="KW-0804">Transcription</keyword>
<comment type="subcellular location">
    <subcellularLocation>
        <location evidence="1">Nucleus</location>
    </subcellularLocation>
</comment>
<evidence type="ECO:0000313" key="9">
    <source>
        <dbReference type="EMBL" id="OIW33482.1"/>
    </source>
</evidence>
<dbReference type="GO" id="GO:0000977">
    <property type="term" value="F:RNA polymerase II transcription regulatory region sequence-specific DNA binding"/>
    <property type="evidence" value="ECO:0007669"/>
    <property type="project" value="TreeGrafter"/>
</dbReference>
<name>A0A1J7K048_9PEZI</name>
<feature type="coiled-coil region" evidence="6">
    <location>
        <begin position="393"/>
        <end position="420"/>
    </location>
</feature>
<evidence type="ECO:0000256" key="4">
    <source>
        <dbReference type="ARBA" id="ARBA00023163"/>
    </source>
</evidence>
<feature type="compositionally biased region" description="Polar residues" evidence="7">
    <location>
        <begin position="279"/>
        <end position="295"/>
    </location>
</feature>
<keyword evidence="10" id="KW-1185">Reference proteome</keyword>
<evidence type="ECO:0000256" key="3">
    <source>
        <dbReference type="ARBA" id="ARBA00023125"/>
    </source>
</evidence>
<keyword evidence="5" id="KW-0539">Nucleus</keyword>
<feature type="compositionally biased region" description="Low complexity" evidence="7">
    <location>
        <begin position="131"/>
        <end position="144"/>
    </location>
</feature>
<dbReference type="EMBL" id="KV875094">
    <property type="protein sequence ID" value="OIW33482.1"/>
    <property type="molecule type" value="Genomic_DNA"/>
</dbReference>
<proteinExistence type="predicted"/>
<evidence type="ECO:0000256" key="6">
    <source>
        <dbReference type="SAM" id="Coils"/>
    </source>
</evidence>
<evidence type="ECO:0000256" key="1">
    <source>
        <dbReference type="ARBA" id="ARBA00004123"/>
    </source>
</evidence>
<dbReference type="AlphaFoldDB" id="A0A1J7K048"/>
<evidence type="ECO:0000313" key="10">
    <source>
        <dbReference type="Proteomes" id="UP000182658"/>
    </source>
</evidence>
<evidence type="ECO:0000256" key="5">
    <source>
        <dbReference type="ARBA" id="ARBA00023242"/>
    </source>
</evidence>
<dbReference type="PROSITE" id="PS00036">
    <property type="entry name" value="BZIP_BASIC"/>
    <property type="match status" value="1"/>
</dbReference>
<accession>A0A1J7K048</accession>
<keyword evidence="3" id="KW-0238">DNA-binding</keyword>
<feature type="region of interest" description="Disordered" evidence="7">
    <location>
        <begin position="1"/>
        <end position="313"/>
    </location>
</feature>
<evidence type="ECO:0000256" key="7">
    <source>
        <dbReference type="SAM" id="MobiDB-lite"/>
    </source>
</evidence>
<feature type="compositionally biased region" description="Pro residues" evidence="7">
    <location>
        <begin position="567"/>
        <end position="579"/>
    </location>
</feature>
<dbReference type="PANTHER" id="PTHR13044">
    <property type="entry name" value="ACTIVATING TRANSCRIPTION FACTOR ATF 4/5"/>
    <property type="match status" value="1"/>
</dbReference>
<evidence type="ECO:0000259" key="8">
    <source>
        <dbReference type="PROSITE" id="PS00036"/>
    </source>
</evidence>
<dbReference type="SUPFAM" id="SSF57959">
    <property type="entry name" value="Leucine zipper domain"/>
    <property type="match status" value="1"/>
</dbReference>
<feature type="compositionally biased region" description="Polar residues" evidence="7">
    <location>
        <begin position="457"/>
        <end position="469"/>
    </location>
</feature>
<gene>
    <name evidence="9" type="ORF">CONLIGDRAFT_640602</name>
</gene>
<feature type="compositionally biased region" description="Low complexity" evidence="7">
    <location>
        <begin position="630"/>
        <end position="642"/>
    </location>
</feature>
<feature type="compositionally biased region" description="Polar residues" evidence="7">
    <location>
        <begin position="87"/>
        <end position="99"/>
    </location>
</feature>
<dbReference type="InterPro" id="IPR046347">
    <property type="entry name" value="bZIP_sf"/>
</dbReference>
<keyword evidence="6" id="KW-0175">Coiled coil</keyword>
<dbReference type="Gene3D" id="1.20.5.170">
    <property type="match status" value="1"/>
</dbReference>
<feature type="region of interest" description="Disordered" evidence="7">
    <location>
        <begin position="426"/>
        <end position="642"/>
    </location>
</feature>
<evidence type="ECO:0000256" key="2">
    <source>
        <dbReference type="ARBA" id="ARBA00023015"/>
    </source>
</evidence>
<dbReference type="GO" id="GO:0001228">
    <property type="term" value="F:DNA-binding transcription activator activity, RNA polymerase II-specific"/>
    <property type="evidence" value="ECO:0007669"/>
    <property type="project" value="TreeGrafter"/>
</dbReference>
<protein>
    <recommendedName>
        <fullName evidence="8">BZIP domain-containing protein</fullName>
    </recommendedName>
</protein>
<organism evidence="9 10">
    <name type="scientific">Coniochaeta ligniaria NRRL 30616</name>
    <dbReference type="NCBI Taxonomy" id="1408157"/>
    <lineage>
        <taxon>Eukaryota</taxon>
        <taxon>Fungi</taxon>
        <taxon>Dikarya</taxon>
        <taxon>Ascomycota</taxon>
        <taxon>Pezizomycotina</taxon>
        <taxon>Sordariomycetes</taxon>
        <taxon>Sordariomycetidae</taxon>
        <taxon>Coniochaetales</taxon>
        <taxon>Coniochaetaceae</taxon>
        <taxon>Coniochaeta</taxon>
    </lineage>
</organism>
<dbReference type="Proteomes" id="UP000182658">
    <property type="component" value="Unassembled WGS sequence"/>
</dbReference>
<dbReference type="STRING" id="1408157.A0A1J7K048"/>
<dbReference type="GO" id="GO:0005634">
    <property type="term" value="C:nucleus"/>
    <property type="evidence" value="ECO:0007669"/>
    <property type="project" value="UniProtKB-SubCell"/>
</dbReference>
<keyword evidence="2" id="KW-0805">Transcription regulation</keyword>
<feature type="domain" description="BZIP" evidence="8">
    <location>
        <begin position="367"/>
        <end position="381"/>
    </location>
</feature>
<dbReference type="OrthoDB" id="2247093at2759"/>
<feature type="compositionally biased region" description="Polar residues" evidence="7">
    <location>
        <begin position="538"/>
        <end position="550"/>
    </location>
</feature>
<sequence length="642" mass="68863">MSQRGSASRPASRRSPKTSPEPAFSSPRLSQPSPQASNRPQDDAQAPTYDPGGPSSVMADDGGRPASSGARTSDVHGILNASESHHQYSGGTTTFSGQPTEAERMERSRPTMAGQVPHRQGVSPVNPYVFQGQQPPAMPQQAYPPLAPSTALGLPTSSAQRGSPTIGPPLPPLGVPRRILTPRSPRVTSLSRAARMNEELQRNPLPRQPSLPGSASSHDVSPRSGPTVLGGPAQRALPQPQSLGTAPPPPTHSPVAARSLSQPIVGHTLPPTLTADYLHSSNRPALPASGSTRIPSQPHFPRETPTSVIGGETRWSTGSYGSLAGLPWGRGLPVGESQHLLTITPQYGEEIVVPVDTHQGSKTQDQKRQKNAIASARFRTRKKEREHQLEVDNHEMGLRVRELEAERDFYRNERNRLRDIVSRTPSISEWANGPPSPVSNRDQGNFPTEGGPIAGASHSQGGSDQSMTGSPARRRRGPQPRSPNRIGGSYVAESSTMAGAPRPQGHPYAHPPPYSYGPPELSMAEPPARRRRIEHEPQFTTPTYGSVQPTTLPPPMAQATYGLNPQRHPPTSPGMPRLPPLRMDQPSPTSEHLPQPGPAAGAPPPPLPQQVQHQTPYTPAYNRSYESSWPQAPQGPQEGGQR</sequence>
<reference evidence="9 10" key="1">
    <citation type="submission" date="2016-10" db="EMBL/GenBank/DDBJ databases">
        <title>Draft genome sequence of Coniochaeta ligniaria NRRL30616, a lignocellulolytic fungus for bioabatement of inhibitors in plant biomass hydrolysates.</title>
        <authorList>
            <consortium name="DOE Joint Genome Institute"/>
            <person name="Jimenez D.J."/>
            <person name="Hector R.E."/>
            <person name="Riley R."/>
            <person name="Sun H."/>
            <person name="Grigoriev I.V."/>
            <person name="Van Elsas J.D."/>
            <person name="Nichols N.N."/>
        </authorList>
    </citation>
    <scope>NUCLEOTIDE SEQUENCE [LARGE SCALE GENOMIC DNA]</scope>
    <source>
        <strain evidence="9 10">NRRL 30616</strain>
    </source>
</reference>
<dbReference type="CDD" id="cd14705">
    <property type="entry name" value="bZIP_Zip1"/>
    <property type="match status" value="1"/>
</dbReference>
<dbReference type="PANTHER" id="PTHR13044:SF14">
    <property type="entry name" value="CRYPTOCEPHAL, ISOFORM A"/>
    <property type="match status" value="1"/>
</dbReference>
<dbReference type="InParanoid" id="A0A1J7K048"/>
<feature type="compositionally biased region" description="Low complexity" evidence="7">
    <location>
        <begin position="1"/>
        <end position="10"/>
    </location>
</feature>
<feature type="compositionally biased region" description="Pro residues" evidence="7">
    <location>
        <begin position="595"/>
        <end position="608"/>
    </location>
</feature>
<dbReference type="InterPro" id="IPR004827">
    <property type="entry name" value="bZIP"/>
</dbReference>